<sequence length="249" mass="26378">MTSAHAATPATSVRRTTWTTSATQTATTSSALFLCLLLSLMVPSSANTIFEALFPTACVTPLLSQAGMCVLNNGCTETCFETPDGSTSASPLSLDSEALQDFFIPVDAVECDQFEEPICPATTCCPACRDQLADLFRCLILESDLDFLDYLARNCPIDCAEGNSGGGFALLERFGGGTSILEVEDMPMPGMGMNTNTNTNMSIPDMGMNETNATVPMMGDDDVFLPNTEREQESSIASGLLEAIANDAP</sequence>
<dbReference type="EMBL" id="HBIX01027883">
    <property type="protein sequence ID" value="CAE0726073.1"/>
    <property type="molecule type" value="Transcribed_RNA"/>
</dbReference>
<proteinExistence type="predicted"/>
<evidence type="ECO:0000313" key="2">
    <source>
        <dbReference type="EMBL" id="CAE0726074.1"/>
    </source>
</evidence>
<gene>
    <name evidence="1" type="ORF">PAUS00366_LOCUS18830</name>
    <name evidence="2" type="ORF">PAUS00366_LOCUS18831</name>
</gene>
<organism evidence="1">
    <name type="scientific">Pseudo-nitzschia australis</name>
    <dbReference type="NCBI Taxonomy" id="44445"/>
    <lineage>
        <taxon>Eukaryota</taxon>
        <taxon>Sar</taxon>
        <taxon>Stramenopiles</taxon>
        <taxon>Ochrophyta</taxon>
        <taxon>Bacillariophyta</taxon>
        <taxon>Bacillariophyceae</taxon>
        <taxon>Bacillariophycidae</taxon>
        <taxon>Bacillariales</taxon>
        <taxon>Bacillariaceae</taxon>
        <taxon>Pseudo-nitzschia</taxon>
    </lineage>
</organism>
<name>A0A6V0C2R8_9STRA</name>
<accession>A0A6V0C2R8</accession>
<dbReference type="EMBL" id="HBIX01027884">
    <property type="protein sequence ID" value="CAE0726074.1"/>
    <property type="molecule type" value="Transcribed_RNA"/>
</dbReference>
<protein>
    <submittedName>
        <fullName evidence="1">Uncharacterized protein</fullName>
    </submittedName>
</protein>
<dbReference type="AlphaFoldDB" id="A0A6V0C2R8"/>
<evidence type="ECO:0000313" key="1">
    <source>
        <dbReference type="EMBL" id="CAE0726073.1"/>
    </source>
</evidence>
<reference evidence="1" key="1">
    <citation type="submission" date="2021-01" db="EMBL/GenBank/DDBJ databases">
        <authorList>
            <person name="Corre E."/>
            <person name="Pelletier E."/>
            <person name="Niang G."/>
            <person name="Scheremetjew M."/>
            <person name="Finn R."/>
            <person name="Kale V."/>
            <person name="Holt S."/>
            <person name="Cochrane G."/>
            <person name="Meng A."/>
            <person name="Brown T."/>
            <person name="Cohen L."/>
        </authorList>
    </citation>
    <scope>NUCLEOTIDE SEQUENCE</scope>
    <source>
        <strain evidence="1">10249 10 AB</strain>
    </source>
</reference>